<keyword evidence="1 5" id="KW-0378">Hydrolase</keyword>
<dbReference type="Gene3D" id="3.40.50.1820">
    <property type="entry name" value="alpha/beta hydrolase"/>
    <property type="match status" value="1"/>
</dbReference>
<dbReference type="Pfam" id="PF03403">
    <property type="entry name" value="PAF-AH_p_II"/>
    <property type="match status" value="1"/>
</dbReference>
<evidence type="ECO:0000256" key="1">
    <source>
        <dbReference type="ARBA" id="ARBA00022801"/>
    </source>
</evidence>
<gene>
    <name evidence="5" type="ORF">GPJ59_29700</name>
</gene>
<evidence type="ECO:0000313" key="6">
    <source>
        <dbReference type="Proteomes" id="UP000812013"/>
    </source>
</evidence>
<evidence type="ECO:0000256" key="2">
    <source>
        <dbReference type="ARBA" id="ARBA00022963"/>
    </source>
</evidence>
<keyword evidence="6" id="KW-1185">Reference proteome</keyword>
<proteinExistence type="predicted"/>
<feature type="compositionally biased region" description="Low complexity" evidence="4">
    <location>
        <begin position="23"/>
        <end position="32"/>
    </location>
</feature>
<evidence type="ECO:0000256" key="4">
    <source>
        <dbReference type="SAM" id="MobiDB-lite"/>
    </source>
</evidence>
<protein>
    <submittedName>
        <fullName evidence="5">Alpha/beta hydrolase</fullName>
    </submittedName>
</protein>
<dbReference type="PANTHER" id="PTHR10272">
    <property type="entry name" value="PLATELET-ACTIVATING FACTOR ACETYLHYDROLASE"/>
    <property type="match status" value="1"/>
</dbReference>
<dbReference type="SUPFAM" id="SSF53474">
    <property type="entry name" value="alpha/beta-Hydrolases"/>
    <property type="match status" value="1"/>
</dbReference>
<dbReference type="EMBL" id="WTFF01000315">
    <property type="protein sequence ID" value="MBW5485928.1"/>
    <property type="molecule type" value="Genomic_DNA"/>
</dbReference>
<keyword evidence="2" id="KW-0442">Lipid degradation</keyword>
<keyword evidence="3" id="KW-0443">Lipid metabolism</keyword>
<dbReference type="GO" id="GO:0016787">
    <property type="term" value="F:hydrolase activity"/>
    <property type="evidence" value="ECO:0007669"/>
    <property type="project" value="UniProtKB-KW"/>
</dbReference>
<evidence type="ECO:0000313" key="5">
    <source>
        <dbReference type="EMBL" id="MBW5485928.1"/>
    </source>
</evidence>
<feature type="region of interest" description="Disordered" evidence="4">
    <location>
        <begin position="23"/>
        <end position="51"/>
    </location>
</feature>
<name>A0ABS6ZFD3_9ACTN</name>
<comment type="caution">
    <text evidence="5">The sequence shown here is derived from an EMBL/GenBank/DDBJ whole genome shotgun (WGS) entry which is preliminary data.</text>
</comment>
<organism evidence="5 6">
    <name type="scientific">Streptomyces bambusae</name>
    <dbReference type="NCBI Taxonomy" id="1550616"/>
    <lineage>
        <taxon>Bacteria</taxon>
        <taxon>Bacillati</taxon>
        <taxon>Actinomycetota</taxon>
        <taxon>Actinomycetes</taxon>
        <taxon>Kitasatosporales</taxon>
        <taxon>Streptomycetaceae</taxon>
        <taxon>Streptomyces</taxon>
    </lineage>
</organism>
<accession>A0ABS6ZFD3</accession>
<dbReference type="PANTHER" id="PTHR10272:SF0">
    <property type="entry name" value="PLATELET-ACTIVATING FACTOR ACETYLHYDROLASE"/>
    <property type="match status" value="1"/>
</dbReference>
<reference evidence="5 6" key="1">
    <citation type="submission" date="2019-12" db="EMBL/GenBank/DDBJ databases">
        <title>Genome sequence of Streptomyces bambusae.</title>
        <authorList>
            <person name="Bansal K."/>
            <person name="Choksket S."/>
            <person name="Korpole S."/>
            <person name="Patil P.B."/>
        </authorList>
    </citation>
    <scope>NUCLEOTIDE SEQUENCE [LARGE SCALE GENOMIC DNA]</scope>
    <source>
        <strain evidence="5 6">SK60</strain>
    </source>
</reference>
<sequence length="390" mass="41064">MSAAPQSAASLSVAVPTAAASSGTVSSALSGTPSGATPAAQGAPLELPRPTGRLAVGRDTLHLVDRTRKDPWVPTADRELMLSLYYPARPHTGSSPAPYVTLPEAQATVAAWKVGDLVTPERFAALRTSAREGARPQPGRFPLVVLSPGFGMPRATLTALAEELASRGYVVAAVDHAYESVGASFPGGRLLACVACDKAAEDKQYQRVSDGRARDVSFVLDRLTGPKPAWRYAHLVDSRRIGMAGHSIGGASAAAAMATDRRVDAGVNMDGTFFSPIPEGGLKGRPFLMLGGDPALRPPGESSWEAAWQRLDGWKRWLTVTGTGHMAFTDLLPLGDAIGRPDPHSPLSGTRSVEITRAYVTAFFDQHLRGLPQPLLTGPSAANPEVVFHP</sequence>
<dbReference type="Proteomes" id="UP000812013">
    <property type="component" value="Unassembled WGS sequence"/>
</dbReference>
<evidence type="ECO:0000256" key="3">
    <source>
        <dbReference type="ARBA" id="ARBA00023098"/>
    </source>
</evidence>
<dbReference type="InterPro" id="IPR029058">
    <property type="entry name" value="AB_hydrolase_fold"/>
</dbReference>